<keyword evidence="2" id="KW-1185">Reference proteome</keyword>
<comment type="caution">
    <text evidence="1">The sequence shown here is derived from an EMBL/GenBank/DDBJ whole genome shotgun (WGS) entry which is preliminary data.</text>
</comment>
<dbReference type="AlphaFoldDB" id="A0A9Q1ANR4"/>
<name>A0A9Q1ANR4_9ROSI</name>
<evidence type="ECO:0000313" key="2">
    <source>
        <dbReference type="Proteomes" id="UP001151752"/>
    </source>
</evidence>
<reference evidence="1" key="2">
    <citation type="journal article" date="2023" name="Int. J. Mol. Sci.">
        <title>De Novo Assembly and Annotation of 11 Diverse Shrub Willow (Salix) Genomes Reveals Novel Gene Organization in Sex-Linked Regions.</title>
        <authorList>
            <person name="Hyden B."/>
            <person name="Feng K."/>
            <person name="Yates T.B."/>
            <person name="Jawdy S."/>
            <person name="Cereghino C."/>
            <person name="Smart L.B."/>
            <person name="Muchero W."/>
        </authorList>
    </citation>
    <scope>NUCLEOTIDE SEQUENCE</scope>
    <source>
        <tissue evidence="1">Shoot tip</tissue>
    </source>
</reference>
<evidence type="ECO:0000313" key="1">
    <source>
        <dbReference type="EMBL" id="KAJ6777701.1"/>
    </source>
</evidence>
<accession>A0A9Q1ANR4</accession>
<organism evidence="1 2">
    <name type="scientific">Salix koriyanagi</name>
    <dbReference type="NCBI Taxonomy" id="2511006"/>
    <lineage>
        <taxon>Eukaryota</taxon>
        <taxon>Viridiplantae</taxon>
        <taxon>Streptophyta</taxon>
        <taxon>Embryophyta</taxon>
        <taxon>Tracheophyta</taxon>
        <taxon>Spermatophyta</taxon>
        <taxon>Magnoliopsida</taxon>
        <taxon>eudicotyledons</taxon>
        <taxon>Gunneridae</taxon>
        <taxon>Pentapetalae</taxon>
        <taxon>rosids</taxon>
        <taxon>fabids</taxon>
        <taxon>Malpighiales</taxon>
        <taxon>Salicaceae</taxon>
        <taxon>Saliceae</taxon>
        <taxon>Salix</taxon>
    </lineage>
</organism>
<protein>
    <submittedName>
        <fullName evidence="1">Uncharacterized protein</fullName>
    </submittedName>
</protein>
<gene>
    <name evidence="1" type="ORF">OIU74_001639</name>
</gene>
<dbReference type="Proteomes" id="UP001151752">
    <property type="component" value="Chromosome 16"/>
</dbReference>
<dbReference type="EMBL" id="JAPFFM010000001">
    <property type="protein sequence ID" value="KAJ6777701.1"/>
    <property type="molecule type" value="Genomic_DNA"/>
</dbReference>
<sequence>MQTDKVLQTNLIILGKQSTKSATLLLLGDSNRVLAATGGATAALPLHFLEDGVSLVELVFLLQTPNNPVEKPFLFFAPPCSFSCCGRIHSSRRNSEGNGKRSHFPIF</sequence>
<reference evidence="1" key="1">
    <citation type="submission" date="2022-11" db="EMBL/GenBank/DDBJ databases">
        <authorList>
            <person name="Hyden B.L."/>
            <person name="Feng K."/>
            <person name="Yates T."/>
            <person name="Jawdy S."/>
            <person name="Smart L.B."/>
            <person name="Muchero W."/>
        </authorList>
    </citation>
    <scope>NUCLEOTIDE SEQUENCE</scope>
    <source>
        <tissue evidence="1">Shoot tip</tissue>
    </source>
</reference>
<proteinExistence type="predicted"/>